<dbReference type="Proteomes" id="UP000000602">
    <property type="component" value="Chromosome"/>
</dbReference>
<protein>
    <submittedName>
        <fullName evidence="1">Uncharacterized protein</fullName>
    </submittedName>
</protein>
<evidence type="ECO:0000313" key="1">
    <source>
        <dbReference type="EMBL" id="CAG37300.1"/>
    </source>
</evidence>
<dbReference type="KEGG" id="dps:DP2571"/>
<dbReference type="STRING" id="177439.DP2571"/>
<dbReference type="OrthoDB" id="9768004at2"/>
<dbReference type="EMBL" id="CR522870">
    <property type="protein sequence ID" value="CAG37300.1"/>
    <property type="molecule type" value="Genomic_DNA"/>
</dbReference>
<name>Q6AK26_DESPS</name>
<proteinExistence type="predicted"/>
<dbReference type="AlphaFoldDB" id="Q6AK26"/>
<dbReference type="RefSeq" id="WP_011189812.1">
    <property type="nucleotide sequence ID" value="NC_006138.1"/>
</dbReference>
<accession>Q6AK26</accession>
<sequence length="65" mass="7001">MGVNPSGLAQGSRYPLENVSWHDAQDFSKRLQASSAQNYRLAIEAAVGSGRRVVSSPELSRARLG</sequence>
<gene>
    <name evidence="1" type="ordered locus">DP2571</name>
</gene>
<keyword evidence="2" id="KW-1185">Reference proteome</keyword>
<dbReference type="HOGENOM" id="CLU_2842676_0_0_7"/>
<reference evidence="2" key="1">
    <citation type="journal article" date="2004" name="Environ. Microbiol.">
        <title>The genome of Desulfotalea psychrophila, a sulfate-reducing bacterium from permanently cold Arctic sediments.</title>
        <authorList>
            <person name="Rabus R."/>
            <person name="Ruepp A."/>
            <person name="Frickey T."/>
            <person name="Rattei T."/>
            <person name="Fartmann B."/>
            <person name="Stark M."/>
            <person name="Bauer M."/>
            <person name="Zibat A."/>
            <person name="Lombardot T."/>
            <person name="Becker I."/>
            <person name="Amann J."/>
            <person name="Gellner K."/>
            <person name="Teeling H."/>
            <person name="Leuschner W.D."/>
            <person name="Gloeckner F.-O."/>
            <person name="Lupas A.N."/>
            <person name="Amann R."/>
            <person name="Klenk H.-P."/>
        </authorList>
    </citation>
    <scope>NUCLEOTIDE SEQUENCE [LARGE SCALE GENOMIC DNA]</scope>
    <source>
        <strain evidence="2">DSM 12343 / LSv54</strain>
    </source>
</reference>
<organism evidence="1 2">
    <name type="scientific">Desulfotalea psychrophila (strain LSv54 / DSM 12343)</name>
    <dbReference type="NCBI Taxonomy" id="177439"/>
    <lineage>
        <taxon>Bacteria</taxon>
        <taxon>Pseudomonadati</taxon>
        <taxon>Thermodesulfobacteriota</taxon>
        <taxon>Desulfobulbia</taxon>
        <taxon>Desulfobulbales</taxon>
        <taxon>Desulfocapsaceae</taxon>
        <taxon>Desulfotalea</taxon>
    </lineage>
</organism>
<evidence type="ECO:0000313" key="2">
    <source>
        <dbReference type="Proteomes" id="UP000000602"/>
    </source>
</evidence>